<dbReference type="EMBL" id="JBHRXJ010000004">
    <property type="protein sequence ID" value="MFC3528180.1"/>
    <property type="molecule type" value="Genomic_DNA"/>
</dbReference>
<comment type="caution">
    <text evidence="1">The sequence shown here is derived from an EMBL/GenBank/DDBJ whole genome shotgun (WGS) entry which is preliminary data.</text>
</comment>
<dbReference type="Proteomes" id="UP001595721">
    <property type="component" value="Unassembled WGS sequence"/>
</dbReference>
<proteinExistence type="predicted"/>
<reference evidence="2" key="1">
    <citation type="journal article" date="2019" name="Int. J. Syst. Evol. Microbiol.">
        <title>The Global Catalogue of Microorganisms (GCM) 10K type strain sequencing project: providing services to taxonomists for standard genome sequencing and annotation.</title>
        <authorList>
            <consortium name="The Broad Institute Genomics Platform"/>
            <consortium name="The Broad Institute Genome Sequencing Center for Infectious Disease"/>
            <person name="Wu L."/>
            <person name="Ma J."/>
        </authorList>
    </citation>
    <scope>NUCLEOTIDE SEQUENCE [LARGE SCALE GENOMIC DNA]</scope>
    <source>
        <strain evidence="2">KCTC 42899</strain>
    </source>
</reference>
<evidence type="ECO:0008006" key="3">
    <source>
        <dbReference type="Google" id="ProtNLM"/>
    </source>
</evidence>
<evidence type="ECO:0000313" key="1">
    <source>
        <dbReference type="EMBL" id="MFC3528180.1"/>
    </source>
</evidence>
<gene>
    <name evidence="1" type="ORF">ACFOMH_08310</name>
</gene>
<sequence length="67" mass="7530">MTPYLKGNVAGQCPRCEGRGGRWKDADNRWQRCPSCKGRKIVGKPPEQILAEMTGREWLSPKDQGEA</sequence>
<protein>
    <recommendedName>
        <fullName evidence="3">Antitermination protein</fullName>
    </recommendedName>
</protein>
<accession>A0ABV7R275</accession>
<dbReference type="Gene3D" id="6.20.20.10">
    <property type="match status" value="1"/>
</dbReference>
<organism evidence="1 2">
    <name type="scientific">Paracoccus mangrovi</name>
    <dbReference type="NCBI Taxonomy" id="1715645"/>
    <lineage>
        <taxon>Bacteria</taxon>
        <taxon>Pseudomonadati</taxon>
        <taxon>Pseudomonadota</taxon>
        <taxon>Alphaproteobacteria</taxon>
        <taxon>Rhodobacterales</taxon>
        <taxon>Paracoccaceae</taxon>
        <taxon>Paracoccus</taxon>
    </lineage>
</organism>
<dbReference type="RefSeq" id="WP_374425021.1">
    <property type="nucleotide sequence ID" value="NZ_JBHRXJ010000004.1"/>
</dbReference>
<evidence type="ECO:0000313" key="2">
    <source>
        <dbReference type="Proteomes" id="UP001595721"/>
    </source>
</evidence>
<name>A0ABV7R275_9RHOB</name>
<keyword evidence="2" id="KW-1185">Reference proteome</keyword>